<accession>A0A2T2NL14</accession>
<feature type="compositionally biased region" description="Basic and acidic residues" evidence="1">
    <location>
        <begin position="148"/>
        <end position="161"/>
    </location>
</feature>
<feature type="region of interest" description="Disordered" evidence="1">
    <location>
        <begin position="129"/>
        <end position="182"/>
    </location>
</feature>
<organism evidence="2 3">
    <name type="scientific">Corynespora cassiicola Philippines</name>
    <dbReference type="NCBI Taxonomy" id="1448308"/>
    <lineage>
        <taxon>Eukaryota</taxon>
        <taxon>Fungi</taxon>
        <taxon>Dikarya</taxon>
        <taxon>Ascomycota</taxon>
        <taxon>Pezizomycotina</taxon>
        <taxon>Dothideomycetes</taxon>
        <taxon>Pleosporomycetidae</taxon>
        <taxon>Pleosporales</taxon>
        <taxon>Corynesporascaceae</taxon>
        <taxon>Corynespora</taxon>
    </lineage>
</organism>
<protein>
    <submittedName>
        <fullName evidence="2">Uncharacterized protein</fullName>
    </submittedName>
</protein>
<evidence type="ECO:0000256" key="1">
    <source>
        <dbReference type="SAM" id="MobiDB-lite"/>
    </source>
</evidence>
<name>A0A2T2NL14_CORCC</name>
<evidence type="ECO:0000313" key="3">
    <source>
        <dbReference type="Proteomes" id="UP000240883"/>
    </source>
</evidence>
<gene>
    <name evidence="2" type="ORF">BS50DRAFT_406128</name>
</gene>
<dbReference type="EMBL" id="KZ678136">
    <property type="protein sequence ID" value="PSN66080.1"/>
    <property type="molecule type" value="Genomic_DNA"/>
</dbReference>
<evidence type="ECO:0000313" key="2">
    <source>
        <dbReference type="EMBL" id="PSN66080.1"/>
    </source>
</evidence>
<dbReference type="AlphaFoldDB" id="A0A2T2NL14"/>
<dbReference type="Proteomes" id="UP000240883">
    <property type="component" value="Unassembled WGS sequence"/>
</dbReference>
<keyword evidence="3" id="KW-1185">Reference proteome</keyword>
<sequence>MVGRSILSVRGSSMASCWSRDTTASRRTPSGPLQDSPQLLILRRRCRLIAERGLPGTRLTSFCRLYCFLGPLVPGQHVTRATPLRAWGPCLLRLAMLPTRKRSEKKMTCRGPATVSMRCDILDPAPRETLPQRRKTKPGAEGSGVCHPKHEGWFRHGDRHSSRIRNFAPPPPGNAAHVRSYR</sequence>
<proteinExistence type="predicted"/>
<reference evidence="2 3" key="1">
    <citation type="journal article" date="2018" name="Front. Microbiol.">
        <title>Genome-Wide Analysis of Corynespora cassiicola Leaf Fall Disease Putative Effectors.</title>
        <authorList>
            <person name="Lopez D."/>
            <person name="Ribeiro S."/>
            <person name="Label P."/>
            <person name="Fumanal B."/>
            <person name="Venisse J.S."/>
            <person name="Kohler A."/>
            <person name="de Oliveira R.R."/>
            <person name="Labutti K."/>
            <person name="Lipzen A."/>
            <person name="Lail K."/>
            <person name="Bauer D."/>
            <person name="Ohm R.A."/>
            <person name="Barry K.W."/>
            <person name="Spatafora J."/>
            <person name="Grigoriev I.V."/>
            <person name="Martin F.M."/>
            <person name="Pujade-Renaud V."/>
        </authorList>
    </citation>
    <scope>NUCLEOTIDE SEQUENCE [LARGE SCALE GENOMIC DNA]</scope>
    <source>
        <strain evidence="2 3">Philippines</strain>
    </source>
</reference>